<sequence>MLFRLNLSVARDAEDTELGQARGFRVWPPAQMTSWSFRGKKADEHALIVERSGGRNHSDRGLDVVGREDLQGGTEFGGSGFELDGFLKVIRPHQGSRVIRGHLVPTHKPNILDWKPLLWS</sequence>
<dbReference type="AlphaFoldDB" id="A0A833YM36"/>
<dbReference type="Proteomes" id="UP000664940">
    <property type="component" value="Unassembled WGS sequence"/>
</dbReference>
<proteinExistence type="predicted"/>
<comment type="caution">
    <text evidence="1">The sequence shown here is derived from an EMBL/GenBank/DDBJ whole genome shotgun (WGS) entry which is preliminary data.</text>
</comment>
<evidence type="ECO:0000313" key="2">
    <source>
        <dbReference type="Proteomes" id="UP000664940"/>
    </source>
</evidence>
<protein>
    <submittedName>
        <fullName evidence="1">Uncharacterized protein</fullName>
    </submittedName>
</protein>
<evidence type="ECO:0000313" key="1">
    <source>
        <dbReference type="EMBL" id="KAF6078240.1"/>
    </source>
</evidence>
<accession>A0A833YM36</accession>
<dbReference type="EMBL" id="JABVXQ010000014">
    <property type="protein sequence ID" value="KAF6078240.1"/>
    <property type="molecule type" value="Genomic_DNA"/>
</dbReference>
<gene>
    <name evidence="1" type="ORF">HJG60_009117</name>
</gene>
<name>A0A833YM36_9CHIR</name>
<reference evidence="1 2" key="1">
    <citation type="journal article" date="2020" name="Nature">
        <title>Six reference-quality genomes reveal evolution of bat adaptations.</title>
        <authorList>
            <person name="Jebb D."/>
            <person name="Huang Z."/>
            <person name="Pippel M."/>
            <person name="Hughes G.M."/>
            <person name="Lavrichenko K."/>
            <person name="Devanna P."/>
            <person name="Winkler S."/>
            <person name="Jermiin L.S."/>
            <person name="Skirmuntt E.C."/>
            <person name="Katzourakis A."/>
            <person name="Burkitt-Gray L."/>
            <person name="Ray D.A."/>
            <person name="Sullivan K.A.M."/>
            <person name="Roscito J.G."/>
            <person name="Kirilenko B.M."/>
            <person name="Davalos L.M."/>
            <person name="Corthals A.P."/>
            <person name="Power M.L."/>
            <person name="Jones G."/>
            <person name="Ransome R.D."/>
            <person name="Dechmann D.K.N."/>
            <person name="Locatelli A.G."/>
            <person name="Puechmaille S.J."/>
            <person name="Fedrigo O."/>
            <person name="Jarvis E.D."/>
            <person name="Hiller M."/>
            <person name="Vernes S.C."/>
            <person name="Myers E.W."/>
            <person name="Teeling E.C."/>
        </authorList>
    </citation>
    <scope>NUCLEOTIDE SEQUENCE [LARGE SCALE GENOMIC DNA]</scope>
    <source>
        <strain evidence="1">Bat1K_MPI-CBG_1</strain>
    </source>
</reference>
<organism evidence="1 2">
    <name type="scientific">Phyllostomus discolor</name>
    <name type="common">pale spear-nosed bat</name>
    <dbReference type="NCBI Taxonomy" id="89673"/>
    <lineage>
        <taxon>Eukaryota</taxon>
        <taxon>Metazoa</taxon>
        <taxon>Chordata</taxon>
        <taxon>Craniata</taxon>
        <taxon>Vertebrata</taxon>
        <taxon>Euteleostomi</taxon>
        <taxon>Mammalia</taxon>
        <taxon>Eutheria</taxon>
        <taxon>Laurasiatheria</taxon>
        <taxon>Chiroptera</taxon>
        <taxon>Yangochiroptera</taxon>
        <taxon>Phyllostomidae</taxon>
        <taxon>Phyllostominae</taxon>
        <taxon>Phyllostomus</taxon>
    </lineage>
</organism>